<reference evidence="12" key="1">
    <citation type="submission" date="2021-02" db="EMBL/GenBank/DDBJ databases">
        <title>Strain Y2R2, a novel species of the genus Halomonas.</title>
        <authorList>
            <person name="Huang H."/>
        </authorList>
    </citation>
    <scope>NUCLEOTIDE SEQUENCE</scope>
    <source>
        <strain evidence="12">Y2R2</strain>
    </source>
</reference>
<gene>
    <name evidence="12" type="primary">rdgB</name>
    <name evidence="12" type="ORF">E4T21_20455</name>
</gene>
<evidence type="ECO:0000256" key="1">
    <source>
        <dbReference type="ARBA" id="ARBA00008023"/>
    </source>
</evidence>
<evidence type="ECO:0000256" key="11">
    <source>
        <dbReference type="RuleBase" id="RU003781"/>
    </source>
</evidence>
<dbReference type="PANTHER" id="PTHR11067">
    <property type="entry name" value="INOSINE TRIPHOSPHATE PYROPHOSPHATASE/HAM1 PROTEIN"/>
    <property type="match status" value="1"/>
</dbReference>
<feature type="binding site" evidence="10">
    <location>
        <begin position="15"/>
        <end position="20"/>
    </location>
    <ligand>
        <name>substrate</name>
    </ligand>
</feature>
<evidence type="ECO:0000256" key="9">
    <source>
        <dbReference type="ARBA" id="ARBA00052017"/>
    </source>
</evidence>
<comment type="function">
    <text evidence="10">Pyrophosphatase that catalyzes the hydrolysis of nucleoside triphosphates to their monophosphate derivatives, with a high preference for the non-canonical purine nucleotides XTP (xanthosine triphosphate), dITP (deoxyinosine triphosphate) and ITP. Seems to function as a house-cleaning enzyme that removes non-canonical purine nucleotides from the nucleotide pool, thus preventing their incorporation into DNA/RNA and avoiding chromosomal lesions.</text>
</comment>
<dbReference type="Proteomes" id="UP000324285">
    <property type="component" value="Chromosome"/>
</dbReference>
<dbReference type="InterPro" id="IPR029001">
    <property type="entry name" value="ITPase-like_fam"/>
</dbReference>
<dbReference type="NCBIfam" id="TIGR00042">
    <property type="entry name" value="RdgB/HAM1 family non-canonical purine NTP pyrophosphatase"/>
    <property type="match status" value="1"/>
</dbReference>
<comment type="catalytic activity">
    <reaction evidence="9 10">
        <text>XTP + H2O = XMP + diphosphate + H(+)</text>
        <dbReference type="Rhea" id="RHEA:28610"/>
        <dbReference type="ChEBI" id="CHEBI:15377"/>
        <dbReference type="ChEBI" id="CHEBI:15378"/>
        <dbReference type="ChEBI" id="CHEBI:33019"/>
        <dbReference type="ChEBI" id="CHEBI:57464"/>
        <dbReference type="ChEBI" id="CHEBI:61314"/>
        <dbReference type="EC" id="3.6.1.66"/>
    </reaction>
</comment>
<dbReference type="GO" id="GO:0009117">
    <property type="term" value="P:nucleotide metabolic process"/>
    <property type="evidence" value="ECO:0007669"/>
    <property type="project" value="UniProtKB-KW"/>
</dbReference>
<dbReference type="FunFam" id="3.90.950.10:FF:000001">
    <property type="entry name" value="dITP/XTP pyrophosphatase"/>
    <property type="match status" value="1"/>
</dbReference>
<evidence type="ECO:0000256" key="5">
    <source>
        <dbReference type="ARBA" id="ARBA00022801"/>
    </source>
</evidence>
<feature type="binding site" evidence="10">
    <location>
        <begin position="161"/>
        <end position="164"/>
    </location>
    <ligand>
        <name>substrate</name>
    </ligand>
</feature>
<dbReference type="GO" id="GO:0036222">
    <property type="term" value="F:XTP diphosphatase activity"/>
    <property type="evidence" value="ECO:0007669"/>
    <property type="project" value="UniProtKB-UniRule"/>
</dbReference>
<dbReference type="CDD" id="cd00515">
    <property type="entry name" value="HAM1"/>
    <property type="match status" value="1"/>
</dbReference>
<dbReference type="GO" id="GO:0017111">
    <property type="term" value="F:ribonucleoside triphosphate phosphatase activity"/>
    <property type="evidence" value="ECO:0007669"/>
    <property type="project" value="InterPro"/>
</dbReference>
<feature type="binding site" evidence="10">
    <location>
        <begin position="189"/>
        <end position="190"/>
    </location>
    <ligand>
        <name>substrate</name>
    </ligand>
</feature>
<dbReference type="Gene3D" id="3.90.950.10">
    <property type="match status" value="1"/>
</dbReference>
<dbReference type="EC" id="3.6.1.66" evidence="10"/>
<evidence type="ECO:0000313" key="12">
    <source>
        <dbReference type="EMBL" id="QEM83671.1"/>
    </source>
</evidence>
<dbReference type="AlphaFoldDB" id="A0A5C1NLQ4"/>
<evidence type="ECO:0000256" key="10">
    <source>
        <dbReference type="HAMAP-Rule" id="MF_01405"/>
    </source>
</evidence>
<evidence type="ECO:0000256" key="6">
    <source>
        <dbReference type="ARBA" id="ARBA00022842"/>
    </source>
</evidence>
<evidence type="ECO:0000256" key="4">
    <source>
        <dbReference type="ARBA" id="ARBA00022741"/>
    </source>
</evidence>
<feature type="binding site" evidence="10">
    <location>
        <position position="77"/>
    </location>
    <ligand>
        <name>substrate</name>
    </ligand>
</feature>
<evidence type="ECO:0000256" key="7">
    <source>
        <dbReference type="ARBA" id="ARBA00023080"/>
    </source>
</evidence>
<feature type="binding site" evidence="10">
    <location>
        <position position="76"/>
    </location>
    <ligand>
        <name>Mg(2+)</name>
        <dbReference type="ChEBI" id="CHEBI:18420"/>
    </ligand>
</feature>
<dbReference type="InterPro" id="IPR020922">
    <property type="entry name" value="dITP/XTP_pyrophosphatase"/>
</dbReference>
<feature type="binding site" evidence="10">
    <location>
        <position position="184"/>
    </location>
    <ligand>
        <name>substrate</name>
    </ligand>
</feature>
<evidence type="ECO:0000256" key="3">
    <source>
        <dbReference type="ARBA" id="ARBA00022723"/>
    </source>
</evidence>
<dbReference type="GO" id="GO:0000166">
    <property type="term" value="F:nucleotide binding"/>
    <property type="evidence" value="ECO:0007669"/>
    <property type="project" value="UniProtKB-KW"/>
</dbReference>
<comment type="catalytic activity">
    <reaction evidence="10">
        <text>ITP + H2O = IMP + diphosphate + H(+)</text>
        <dbReference type="Rhea" id="RHEA:29399"/>
        <dbReference type="ChEBI" id="CHEBI:15377"/>
        <dbReference type="ChEBI" id="CHEBI:15378"/>
        <dbReference type="ChEBI" id="CHEBI:33019"/>
        <dbReference type="ChEBI" id="CHEBI:58053"/>
        <dbReference type="ChEBI" id="CHEBI:61402"/>
        <dbReference type="EC" id="3.6.1.66"/>
    </reaction>
</comment>
<dbReference type="GO" id="GO:0036220">
    <property type="term" value="F:ITP diphosphatase activity"/>
    <property type="evidence" value="ECO:0007669"/>
    <property type="project" value="UniProtKB-UniRule"/>
</dbReference>
<dbReference type="Pfam" id="PF01725">
    <property type="entry name" value="Ham1p_like"/>
    <property type="match status" value="1"/>
</dbReference>
<feature type="binding site" evidence="10">
    <location>
        <position position="47"/>
    </location>
    <ligand>
        <name>Mg(2+)</name>
        <dbReference type="ChEBI" id="CHEBI:18420"/>
    </ligand>
</feature>
<dbReference type="GO" id="GO:0009146">
    <property type="term" value="P:purine nucleoside triphosphate catabolic process"/>
    <property type="evidence" value="ECO:0007669"/>
    <property type="project" value="UniProtKB-UniRule"/>
</dbReference>
<keyword evidence="6 10" id="KW-0460">Magnesium</keyword>
<dbReference type="GO" id="GO:0005829">
    <property type="term" value="C:cytosol"/>
    <property type="evidence" value="ECO:0007669"/>
    <property type="project" value="TreeGrafter"/>
</dbReference>
<evidence type="ECO:0000256" key="2">
    <source>
        <dbReference type="ARBA" id="ARBA00011738"/>
    </source>
</evidence>
<dbReference type="EMBL" id="CP038437">
    <property type="protein sequence ID" value="QEM83671.1"/>
    <property type="molecule type" value="Genomic_DNA"/>
</dbReference>
<organism evidence="12 13">
    <name type="scientific">Halomonas binhaiensis</name>
    <dbReference type="NCBI Taxonomy" id="2562282"/>
    <lineage>
        <taxon>Bacteria</taxon>
        <taxon>Pseudomonadati</taxon>
        <taxon>Pseudomonadota</taxon>
        <taxon>Gammaproteobacteria</taxon>
        <taxon>Oceanospirillales</taxon>
        <taxon>Halomonadaceae</taxon>
        <taxon>Halomonas</taxon>
    </lineage>
</organism>
<evidence type="ECO:0000313" key="13">
    <source>
        <dbReference type="Proteomes" id="UP000324285"/>
    </source>
</evidence>
<accession>A0A5C1NLQ4</accession>
<keyword evidence="7 10" id="KW-0546">Nucleotide metabolism</keyword>
<evidence type="ECO:0000256" key="8">
    <source>
        <dbReference type="ARBA" id="ARBA00051875"/>
    </source>
</evidence>
<dbReference type="GO" id="GO:0035870">
    <property type="term" value="F:dITP diphosphatase activity"/>
    <property type="evidence" value="ECO:0007669"/>
    <property type="project" value="UniProtKB-UniRule"/>
</dbReference>
<proteinExistence type="inferred from homology"/>
<dbReference type="OrthoDB" id="9807456at2"/>
<dbReference type="HAMAP" id="MF_01405">
    <property type="entry name" value="Non_canon_purine_NTPase"/>
    <property type="match status" value="1"/>
</dbReference>
<keyword evidence="5 10" id="KW-0378">Hydrolase</keyword>
<sequence length="207" mass="22247">MSQSFSSSTELVLASGNAGKLKELSALLLPLGIDVRAQSEFNVPEVDETGATFVENALLKAREACRISGRPALADDSGLAVDALGGQPGIYSARYAGEPKSDERNNAKLLDALRDVPEGQRGASYWCVLVLLRHAEDPVPLIVQEHWHGEILAHPRGDGGFGYDPLFWIPESGMTAAELSSEEKNRLSHRGRAMATLLSHLEGMSAL</sequence>
<dbReference type="SUPFAM" id="SSF52972">
    <property type="entry name" value="ITPase-like"/>
    <property type="match status" value="1"/>
</dbReference>
<keyword evidence="3 10" id="KW-0479">Metal-binding</keyword>
<dbReference type="KEGG" id="hbh:E4T21_20455"/>
<feature type="active site" description="Proton acceptor" evidence="10">
    <location>
        <position position="76"/>
    </location>
</feature>
<keyword evidence="4 10" id="KW-0547">Nucleotide-binding</keyword>
<keyword evidence="13" id="KW-1185">Reference proteome</keyword>
<dbReference type="InterPro" id="IPR002637">
    <property type="entry name" value="RdgB/HAM1"/>
</dbReference>
<comment type="catalytic activity">
    <reaction evidence="8 10">
        <text>dITP + H2O = dIMP + diphosphate + H(+)</text>
        <dbReference type="Rhea" id="RHEA:28342"/>
        <dbReference type="ChEBI" id="CHEBI:15377"/>
        <dbReference type="ChEBI" id="CHEBI:15378"/>
        <dbReference type="ChEBI" id="CHEBI:33019"/>
        <dbReference type="ChEBI" id="CHEBI:61194"/>
        <dbReference type="ChEBI" id="CHEBI:61382"/>
        <dbReference type="EC" id="3.6.1.66"/>
    </reaction>
</comment>
<name>A0A5C1NLQ4_9GAMM</name>
<protein>
    <recommendedName>
        <fullName evidence="10">dITP/XTP pyrophosphatase</fullName>
        <ecNumber evidence="10">3.6.1.66</ecNumber>
    </recommendedName>
    <alternativeName>
        <fullName evidence="10">Non-canonical purine NTP pyrophosphatase</fullName>
    </alternativeName>
    <alternativeName>
        <fullName evidence="10">Non-standard purine NTP pyrophosphatase</fullName>
    </alternativeName>
    <alternativeName>
        <fullName evidence="10">Nucleoside-triphosphate diphosphatase</fullName>
    </alternativeName>
    <alternativeName>
        <fullName evidence="10">Nucleoside-triphosphate pyrophosphatase</fullName>
        <shortName evidence="10">NTPase</shortName>
    </alternativeName>
</protein>
<dbReference type="PANTHER" id="PTHR11067:SF9">
    <property type="entry name" value="INOSINE TRIPHOSPHATE PYROPHOSPHATASE"/>
    <property type="match status" value="1"/>
</dbReference>
<dbReference type="RefSeq" id="WP_149286792.1">
    <property type="nucleotide sequence ID" value="NZ_CP038437.2"/>
</dbReference>
<dbReference type="GO" id="GO:0046872">
    <property type="term" value="F:metal ion binding"/>
    <property type="evidence" value="ECO:0007669"/>
    <property type="project" value="UniProtKB-KW"/>
</dbReference>
<comment type="subunit">
    <text evidence="2 10">Homodimer.</text>
</comment>
<comment type="cofactor">
    <cofactor evidence="10">
        <name>Mg(2+)</name>
        <dbReference type="ChEBI" id="CHEBI:18420"/>
    </cofactor>
    <text evidence="10">Binds 1 Mg(2+) ion per subunit.</text>
</comment>
<comment type="similarity">
    <text evidence="1 10 11">Belongs to the HAM1 NTPase family.</text>
</comment>